<dbReference type="EMBL" id="KE651167">
    <property type="protein sequence ID" value="EEB08922.1"/>
    <property type="molecule type" value="Genomic_DNA"/>
</dbReference>
<evidence type="ECO:0000313" key="4">
    <source>
        <dbReference type="JaponicusDB" id="SJAG_04093"/>
    </source>
</evidence>
<evidence type="ECO:0000313" key="3">
    <source>
        <dbReference type="EMBL" id="EEB08922.1"/>
    </source>
</evidence>
<feature type="compositionally biased region" description="Acidic residues" evidence="1">
    <location>
        <begin position="439"/>
        <end position="453"/>
    </location>
</feature>
<name>B6K5W8_SCHJY</name>
<feature type="region of interest" description="Disordered" evidence="1">
    <location>
        <begin position="130"/>
        <end position="368"/>
    </location>
</feature>
<feature type="compositionally biased region" description="Basic and acidic residues" evidence="1">
    <location>
        <begin position="131"/>
        <end position="148"/>
    </location>
</feature>
<feature type="domain" description="DUF3835" evidence="2">
    <location>
        <begin position="621"/>
        <end position="701"/>
    </location>
</feature>
<evidence type="ECO:0000256" key="1">
    <source>
        <dbReference type="SAM" id="MobiDB-lite"/>
    </source>
</evidence>
<feature type="compositionally biased region" description="Basic and acidic residues" evidence="1">
    <location>
        <begin position="264"/>
        <end position="283"/>
    </location>
</feature>
<feature type="compositionally biased region" description="Polar residues" evidence="1">
    <location>
        <begin position="149"/>
        <end position="171"/>
    </location>
</feature>
<reference evidence="3 5" key="1">
    <citation type="journal article" date="2011" name="Science">
        <title>Comparative functional genomics of the fission yeasts.</title>
        <authorList>
            <person name="Rhind N."/>
            <person name="Chen Z."/>
            <person name="Yassour M."/>
            <person name="Thompson D.A."/>
            <person name="Haas B.J."/>
            <person name="Habib N."/>
            <person name="Wapinski I."/>
            <person name="Roy S."/>
            <person name="Lin M.F."/>
            <person name="Heiman D.I."/>
            <person name="Young S.K."/>
            <person name="Furuya K."/>
            <person name="Guo Y."/>
            <person name="Pidoux A."/>
            <person name="Chen H.M."/>
            <person name="Robbertse B."/>
            <person name="Goldberg J.M."/>
            <person name="Aoki K."/>
            <person name="Bayne E.H."/>
            <person name="Berlin A.M."/>
            <person name="Desjardins C.A."/>
            <person name="Dobbs E."/>
            <person name="Dukaj L."/>
            <person name="Fan L."/>
            <person name="FitzGerald M.G."/>
            <person name="French C."/>
            <person name="Gujja S."/>
            <person name="Hansen K."/>
            <person name="Keifenheim D."/>
            <person name="Levin J.Z."/>
            <person name="Mosher R.A."/>
            <person name="Mueller C.A."/>
            <person name="Pfiffner J."/>
            <person name="Priest M."/>
            <person name="Russ C."/>
            <person name="Smialowska A."/>
            <person name="Swoboda P."/>
            <person name="Sykes S.M."/>
            <person name="Vaughn M."/>
            <person name="Vengrova S."/>
            <person name="Yoder R."/>
            <person name="Zeng Q."/>
            <person name="Allshire R."/>
            <person name="Baulcombe D."/>
            <person name="Birren B.W."/>
            <person name="Brown W."/>
            <person name="Ekwall K."/>
            <person name="Kellis M."/>
            <person name="Leatherwood J."/>
            <person name="Levin H."/>
            <person name="Margalit H."/>
            <person name="Martienssen R."/>
            <person name="Nieduszynski C.A."/>
            <person name="Spatafora J.W."/>
            <person name="Friedman N."/>
            <person name="Dalgaard J.Z."/>
            <person name="Baumann P."/>
            <person name="Niki H."/>
            <person name="Regev A."/>
            <person name="Nusbaum C."/>
        </authorList>
    </citation>
    <scope>NUCLEOTIDE SEQUENCE [LARGE SCALE GENOMIC DNA]</scope>
    <source>
        <strain evidence="5">yFS275 / FY16936</strain>
    </source>
</reference>
<dbReference type="HOGENOM" id="CLU_395451_0_0_1"/>
<feature type="compositionally biased region" description="Basic and acidic residues" evidence="1">
    <location>
        <begin position="337"/>
        <end position="367"/>
    </location>
</feature>
<feature type="compositionally biased region" description="Basic and acidic residues" evidence="1">
    <location>
        <begin position="535"/>
        <end position="552"/>
    </location>
</feature>
<feature type="compositionally biased region" description="Polar residues" evidence="1">
    <location>
        <begin position="297"/>
        <end position="306"/>
    </location>
</feature>
<feature type="region of interest" description="Disordered" evidence="1">
    <location>
        <begin position="470"/>
        <end position="520"/>
    </location>
</feature>
<keyword evidence="5" id="KW-1185">Reference proteome</keyword>
<feature type="compositionally biased region" description="Basic and acidic residues" evidence="1">
    <location>
        <begin position="575"/>
        <end position="595"/>
    </location>
</feature>
<protein>
    <submittedName>
        <fullName evidence="3">Fungal protein</fullName>
    </submittedName>
</protein>
<organism evidence="3 5">
    <name type="scientific">Schizosaccharomyces japonicus (strain yFS275 / FY16936)</name>
    <name type="common">Fission yeast</name>
    <dbReference type="NCBI Taxonomy" id="402676"/>
    <lineage>
        <taxon>Eukaryota</taxon>
        <taxon>Fungi</taxon>
        <taxon>Dikarya</taxon>
        <taxon>Ascomycota</taxon>
        <taxon>Taphrinomycotina</taxon>
        <taxon>Schizosaccharomycetes</taxon>
        <taxon>Schizosaccharomycetales</taxon>
        <taxon>Schizosaccharomycetaceae</taxon>
        <taxon>Schizosaccharomyces</taxon>
    </lineage>
</organism>
<evidence type="ECO:0000313" key="5">
    <source>
        <dbReference type="Proteomes" id="UP000001744"/>
    </source>
</evidence>
<accession>B6K5W8</accession>
<feature type="compositionally biased region" description="Polar residues" evidence="1">
    <location>
        <begin position="182"/>
        <end position="206"/>
    </location>
</feature>
<sequence length="704" mass="79569">MASDSKQVALLMLEQHICQQFDDISDCLEKMDKECKEYGSKYSAGNDVYGHIQFLNYIQSMIKQHESSLLESINRKRESLTVKNQEGLPIMDIREEVDENGNIISSSVTPQKISSLTDYASVVKQLPGFEGETKKANTDNKPKARNSERNTSTNVGSSQKKSAGSSPQTFITELPDDHVEQSEQQPAKSSKQITVSENDLSGTKISLPTKASVASQDSAKENTRLTSEVKADTKNTIVPAGVQENVVERKPSESSASSSTAVHESVKEHEVVAKENEKIETKAPKRISRFRQKRAEAQQQKTVQTQKNEDITADIESTEEHKNDVTPSVVENATKVTADKELPSDTDKPQLEKDQKKNSLQEMDHTSLPELVELTDANGNKVQAVKYDWYDTPFANVKPEDIVINPEKFPDHVETSELDSEDDDYYMPEDDDLFRGTVQDEDDDEDDEDDDDELAMRYNFPFLNTKRYYFSEPDIDPTGTNTDNQVIGTEKQDEKPVSESHVTDTKSETQSQETPRKVRFADTIEVQTFGKKGVFRKEHMPTPPEKYDDKFPAESMKSRISAFREECKAAGVEIKNEMKKSEEKAKQIEKHDSQKKLKGALNNESVTDTSKDKPSATKTVSDVVVERTPSAPAPDGKPFEQESVEELEDRQMSQRYYELRRKMMGKYMDGYRKTEEEEANIPVDENGVELPRLSRFKAARLGRK</sequence>
<feature type="compositionally biased region" description="Low complexity" evidence="1">
    <location>
        <begin position="253"/>
        <end position="263"/>
    </location>
</feature>
<feature type="compositionally biased region" description="Basic and acidic residues" evidence="1">
    <location>
        <begin position="490"/>
        <end position="507"/>
    </location>
</feature>
<feature type="region of interest" description="Disordered" evidence="1">
    <location>
        <begin position="406"/>
        <end position="456"/>
    </location>
</feature>
<feature type="compositionally biased region" description="Basic and acidic residues" evidence="1">
    <location>
        <begin position="218"/>
        <end position="233"/>
    </location>
</feature>
<dbReference type="OMA" id="LNARGMW"/>
<dbReference type="InterPro" id="IPR024325">
    <property type="entry name" value="DUF3835"/>
</dbReference>
<proteinExistence type="predicted"/>
<evidence type="ECO:0000259" key="2">
    <source>
        <dbReference type="Pfam" id="PF12927"/>
    </source>
</evidence>
<feature type="compositionally biased region" description="Polar residues" evidence="1">
    <location>
        <begin position="325"/>
        <end position="335"/>
    </location>
</feature>
<feature type="compositionally biased region" description="Polar residues" evidence="1">
    <location>
        <begin position="478"/>
        <end position="487"/>
    </location>
</feature>
<dbReference type="Pfam" id="PF12927">
    <property type="entry name" value="DUF3835"/>
    <property type="match status" value="1"/>
</dbReference>
<feature type="compositionally biased region" description="Acidic residues" evidence="1">
    <location>
        <begin position="416"/>
        <end position="432"/>
    </location>
</feature>
<gene>
    <name evidence="4" type="primary">uri1</name>
    <name evidence="3" type="ORF">SJAG_04093</name>
</gene>
<dbReference type="JaponicusDB" id="SJAG_04093">
    <property type="gene designation" value="uri1"/>
</dbReference>
<dbReference type="OrthoDB" id="21413at2759"/>
<feature type="region of interest" description="Disordered" evidence="1">
    <location>
        <begin position="532"/>
        <end position="553"/>
    </location>
</feature>
<dbReference type="RefSeq" id="XP_002175215.1">
    <property type="nucleotide sequence ID" value="XM_002175179.2"/>
</dbReference>
<dbReference type="GeneID" id="7049264"/>
<dbReference type="VEuPathDB" id="FungiDB:SJAG_04093"/>
<dbReference type="AlphaFoldDB" id="B6K5W8"/>
<dbReference type="Proteomes" id="UP000001744">
    <property type="component" value="Unassembled WGS sequence"/>
</dbReference>
<feature type="region of interest" description="Disordered" evidence="1">
    <location>
        <begin position="575"/>
        <end position="651"/>
    </location>
</feature>